<evidence type="ECO:0000256" key="6">
    <source>
        <dbReference type="ARBA" id="ARBA00022989"/>
    </source>
</evidence>
<name>B7AWA7_9FIRM</name>
<reference evidence="9 10" key="1">
    <citation type="submission" date="2008-11" db="EMBL/GenBank/DDBJ databases">
        <title>Draft genome sequence of Bacteroides pectinophilus (ATCC 43243).</title>
        <authorList>
            <person name="Sudarsanam P."/>
            <person name="Ley R."/>
            <person name="Guruge J."/>
            <person name="Turnbaugh P.J."/>
            <person name="Mahowald M."/>
            <person name="Liep D."/>
            <person name="Gordon J."/>
        </authorList>
    </citation>
    <scope>NUCLEOTIDE SEQUENCE [LARGE SCALE GENOMIC DNA]</scope>
    <source>
        <strain evidence="9 10">ATCC 43243</strain>
    </source>
</reference>
<evidence type="ECO:0000256" key="1">
    <source>
        <dbReference type="ARBA" id="ARBA00004651"/>
    </source>
</evidence>
<dbReference type="GO" id="GO:0005886">
    <property type="term" value="C:plasma membrane"/>
    <property type="evidence" value="ECO:0007669"/>
    <property type="project" value="UniProtKB-SubCell"/>
</dbReference>
<keyword evidence="3" id="KW-0813">Transport</keyword>
<dbReference type="Proteomes" id="UP000003136">
    <property type="component" value="Unassembled WGS sequence"/>
</dbReference>
<evidence type="ECO:0000256" key="4">
    <source>
        <dbReference type="ARBA" id="ARBA00022475"/>
    </source>
</evidence>
<dbReference type="EMBL" id="ABVQ01000037">
    <property type="protein sequence ID" value="EEC56498.1"/>
    <property type="molecule type" value="Genomic_DNA"/>
</dbReference>
<dbReference type="eggNOG" id="COG0628">
    <property type="taxonomic scope" value="Bacteria"/>
</dbReference>
<evidence type="ECO:0000256" key="2">
    <source>
        <dbReference type="ARBA" id="ARBA00009773"/>
    </source>
</evidence>
<feature type="transmembrane region" description="Helical" evidence="8">
    <location>
        <begin position="122"/>
        <end position="147"/>
    </location>
</feature>
<accession>B7AWA7</accession>
<feature type="transmembrane region" description="Helical" evidence="8">
    <location>
        <begin position="80"/>
        <end position="101"/>
    </location>
</feature>
<dbReference type="InterPro" id="IPR002549">
    <property type="entry name" value="AI-2E-like"/>
</dbReference>
<organism evidence="9 10">
    <name type="scientific">[Bacteroides] pectinophilus ATCC 43243</name>
    <dbReference type="NCBI Taxonomy" id="483218"/>
    <lineage>
        <taxon>Bacteria</taxon>
        <taxon>Bacillati</taxon>
        <taxon>Bacillota</taxon>
        <taxon>Clostridia</taxon>
        <taxon>Eubacteriales</taxon>
    </lineage>
</organism>
<evidence type="ECO:0000256" key="3">
    <source>
        <dbReference type="ARBA" id="ARBA00022448"/>
    </source>
</evidence>
<evidence type="ECO:0008006" key="11">
    <source>
        <dbReference type="Google" id="ProtNLM"/>
    </source>
</evidence>
<evidence type="ECO:0000313" key="10">
    <source>
        <dbReference type="Proteomes" id="UP000003136"/>
    </source>
</evidence>
<gene>
    <name evidence="9" type="ORF">BACPEC_03007</name>
</gene>
<dbReference type="PANTHER" id="PTHR21716">
    <property type="entry name" value="TRANSMEMBRANE PROTEIN"/>
    <property type="match status" value="1"/>
</dbReference>
<evidence type="ECO:0000313" key="9">
    <source>
        <dbReference type="EMBL" id="EEC56498.1"/>
    </source>
</evidence>
<keyword evidence="5 8" id="KW-0812">Transmembrane</keyword>
<keyword evidence="4" id="KW-1003">Cell membrane</keyword>
<protein>
    <recommendedName>
        <fullName evidence="11">AI-2E family transporter</fullName>
    </recommendedName>
</protein>
<comment type="caution">
    <text evidence="9">The sequence shown here is derived from an EMBL/GenBank/DDBJ whole genome shotgun (WGS) entry which is preliminary data.</text>
</comment>
<keyword evidence="10" id="KW-1185">Reference proteome</keyword>
<keyword evidence="7 8" id="KW-0472">Membrane</keyword>
<dbReference type="AlphaFoldDB" id="B7AWA7"/>
<feature type="transmembrane region" description="Helical" evidence="8">
    <location>
        <begin position="219"/>
        <end position="238"/>
    </location>
</feature>
<feature type="transmembrane region" description="Helical" evidence="8">
    <location>
        <begin position="305"/>
        <end position="323"/>
    </location>
</feature>
<feature type="transmembrane region" description="Helical" evidence="8">
    <location>
        <begin position="39"/>
        <end position="60"/>
    </location>
</feature>
<evidence type="ECO:0000256" key="8">
    <source>
        <dbReference type="SAM" id="Phobius"/>
    </source>
</evidence>
<evidence type="ECO:0000256" key="5">
    <source>
        <dbReference type="ARBA" id="ARBA00022692"/>
    </source>
</evidence>
<dbReference type="HOGENOM" id="CLU_031275_2_0_9"/>
<feature type="transmembrane region" description="Helical" evidence="8">
    <location>
        <begin position="330"/>
        <end position="352"/>
    </location>
</feature>
<feature type="transmembrane region" description="Helical" evidence="8">
    <location>
        <begin position="273"/>
        <end position="299"/>
    </location>
</feature>
<dbReference type="GO" id="GO:0055085">
    <property type="term" value="P:transmembrane transport"/>
    <property type="evidence" value="ECO:0007669"/>
    <property type="project" value="TreeGrafter"/>
</dbReference>
<proteinExistence type="inferred from homology"/>
<dbReference type="PANTHER" id="PTHR21716:SF53">
    <property type="entry name" value="PERMEASE PERM-RELATED"/>
    <property type="match status" value="1"/>
</dbReference>
<comment type="similarity">
    <text evidence="2">Belongs to the autoinducer-2 exporter (AI-2E) (TC 2.A.86) family.</text>
</comment>
<keyword evidence="6 8" id="KW-1133">Transmembrane helix</keyword>
<sequence>MTGDGQVWRHHMDNNEGKHRQADIADDNRKKWNYDIKKYAVVASVAIVTFFICVLLFFIVYRYSGFAKIWDKLMSIMQPFIIGIVLAYIVNPIMMVVEGIVMRLIGPKVKNPKTAEKTARGIGIVCALMLFILIIVFLLELIIPQIISSVQGVVGSLPDEISSFVAWVTEVTRGNEQISNMVEKGIISGTDFIGKWVQDHLLPQANTYIVSITTGVVNVARIVVNVFVGIIISVYVLASKERFIGQSKKMIYTMFDAKRGNIIIRTARKSNEIFGGFIMGKIIDSLIIGVLCYVGLLILRMPYPTLVSVIVGVTNVIPFFGPYIGAVPSFIIITLANPIKGLYFLVFILVLQQLDGNVIGPKILGDSTGLSPFWVVFAIIAAGGIFGFAGMLLGVPTFAVIYYIAGEIVSHKLKMRNLPPDTESYIKAEELDISTNEIKYKE</sequence>
<reference evidence="9 10" key="2">
    <citation type="submission" date="2008-11" db="EMBL/GenBank/DDBJ databases">
        <authorList>
            <person name="Fulton L."/>
            <person name="Clifton S."/>
            <person name="Fulton B."/>
            <person name="Xu J."/>
            <person name="Minx P."/>
            <person name="Pepin K.H."/>
            <person name="Johnson M."/>
            <person name="Bhonagiri V."/>
            <person name="Nash W.E."/>
            <person name="Mardis E.R."/>
            <person name="Wilson R.K."/>
        </authorList>
    </citation>
    <scope>NUCLEOTIDE SEQUENCE [LARGE SCALE GENOMIC DNA]</scope>
    <source>
        <strain evidence="9 10">ATCC 43243</strain>
    </source>
</reference>
<comment type="subcellular location">
    <subcellularLocation>
        <location evidence="1">Cell membrane</location>
        <topology evidence="1">Multi-pass membrane protein</topology>
    </subcellularLocation>
</comment>
<dbReference type="Pfam" id="PF01594">
    <property type="entry name" value="AI-2E_transport"/>
    <property type="match status" value="1"/>
</dbReference>
<evidence type="ECO:0000256" key="7">
    <source>
        <dbReference type="ARBA" id="ARBA00023136"/>
    </source>
</evidence>
<feature type="transmembrane region" description="Helical" evidence="8">
    <location>
        <begin position="372"/>
        <end position="405"/>
    </location>
</feature>